<protein>
    <recommendedName>
        <fullName evidence="3">YdbS-like PH domain-containing protein</fullName>
    </recommendedName>
</protein>
<keyword evidence="5" id="KW-1185">Reference proteome</keyword>
<keyword evidence="2" id="KW-1133">Transmembrane helix</keyword>
<dbReference type="PANTHER" id="PTHR37938:SF1">
    <property type="entry name" value="BLL0215 PROTEIN"/>
    <property type="match status" value="1"/>
</dbReference>
<evidence type="ECO:0000256" key="2">
    <source>
        <dbReference type="SAM" id="Phobius"/>
    </source>
</evidence>
<comment type="caution">
    <text evidence="4">The sequence shown here is derived from an EMBL/GenBank/DDBJ whole genome shotgun (WGS) entry which is preliminary data.</text>
</comment>
<dbReference type="PANTHER" id="PTHR37938">
    <property type="entry name" value="BLL0215 PROTEIN"/>
    <property type="match status" value="1"/>
</dbReference>
<feature type="domain" description="YdbS-like PH" evidence="3">
    <location>
        <begin position="125"/>
        <end position="196"/>
    </location>
</feature>
<evidence type="ECO:0000256" key="1">
    <source>
        <dbReference type="SAM" id="MobiDB-lite"/>
    </source>
</evidence>
<evidence type="ECO:0000313" key="4">
    <source>
        <dbReference type="EMBL" id="GIF85642.1"/>
    </source>
</evidence>
<proteinExistence type="predicted"/>
<evidence type="ECO:0000259" key="3">
    <source>
        <dbReference type="Pfam" id="PF03703"/>
    </source>
</evidence>
<dbReference type="EMBL" id="BONF01000050">
    <property type="protein sequence ID" value="GIF85642.1"/>
    <property type="molecule type" value="Genomic_DNA"/>
</dbReference>
<keyword evidence="2" id="KW-0812">Transmembrane</keyword>
<feature type="transmembrane region" description="Helical" evidence="2">
    <location>
        <begin position="98"/>
        <end position="116"/>
    </location>
</feature>
<name>A0A8J3JRK6_9ACTN</name>
<sequence>MSPREIEPDDGARRGGGLEPGEPLTEDELAGLFTDPPRFVLPLEDEPSGMVAWYLFPTERFRGEWRRHPISLAKSLLILSAYTGLLITLAAQRIKPQYTGRVIALLAVGALLLAAFRAADWRLGRFVLTNKRLMLVRGVFNRRVSMLPLMHVTDMRYFQSPLGRLLNYGTFHIDGASRRGGMRRVVDLPHPNELYLRIVEELYEPAAVEARLGRDDVSDAVREVLEGAPLVNYDGWVSVEVYDGTDPVTASPDRRLLLDPDRVYDLIVTIGPSPASRLAEPLAVTGGVDESIVLFEVEVDSDRPALRHTARTVWVQGTERARIEFTLGPGQPPLWPPPWLWIRVSQQRRTLQSIELTADYPTSGRDRG</sequence>
<reference evidence="4 5" key="1">
    <citation type="submission" date="2021-01" db="EMBL/GenBank/DDBJ databases">
        <title>Whole genome shotgun sequence of Catellatospora bangladeshensis NBRC 107357.</title>
        <authorList>
            <person name="Komaki H."/>
            <person name="Tamura T."/>
        </authorList>
    </citation>
    <scope>NUCLEOTIDE SEQUENCE [LARGE SCALE GENOMIC DNA]</scope>
    <source>
        <strain evidence="4 5">NBRC 107357</strain>
    </source>
</reference>
<feature type="compositionally biased region" description="Basic and acidic residues" evidence="1">
    <location>
        <begin position="1"/>
        <end position="13"/>
    </location>
</feature>
<organism evidence="4 5">
    <name type="scientific">Catellatospora bangladeshensis</name>
    <dbReference type="NCBI Taxonomy" id="310355"/>
    <lineage>
        <taxon>Bacteria</taxon>
        <taxon>Bacillati</taxon>
        <taxon>Actinomycetota</taxon>
        <taxon>Actinomycetes</taxon>
        <taxon>Micromonosporales</taxon>
        <taxon>Micromonosporaceae</taxon>
        <taxon>Catellatospora</taxon>
    </lineage>
</organism>
<evidence type="ECO:0000313" key="5">
    <source>
        <dbReference type="Proteomes" id="UP000601223"/>
    </source>
</evidence>
<dbReference type="RefSeq" id="WP_203755879.1">
    <property type="nucleotide sequence ID" value="NZ_BONF01000050.1"/>
</dbReference>
<keyword evidence="2" id="KW-0472">Membrane</keyword>
<gene>
    <name evidence="4" type="ORF">Cba03nite_69910</name>
</gene>
<dbReference type="InterPro" id="IPR005182">
    <property type="entry name" value="YdbS-like_PH"/>
</dbReference>
<feature type="region of interest" description="Disordered" evidence="1">
    <location>
        <begin position="1"/>
        <end position="25"/>
    </location>
</feature>
<dbReference type="AlphaFoldDB" id="A0A8J3JRK6"/>
<dbReference type="Proteomes" id="UP000601223">
    <property type="component" value="Unassembled WGS sequence"/>
</dbReference>
<accession>A0A8J3JRK6</accession>
<feature type="transmembrane region" description="Helical" evidence="2">
    <location>
        <begin position="72"/>
        <end position="92"/>
    </location>
</feature>
<dbReference type="Pfam" id="PF03703">
    <property type="entry name" value="bPH_2"/>
    <property type="match status" value="1"/>
</dbReference>